<dbReference type="InterPro" id="IPR036388">
    <property type="entry name" value="WH-like_DNA-bd_sf"/>
</dbReference>
<dbReference type="InterPro" id="IPR007627">
    <property type="entry name" value="RNA_pol_sigma70_r2"/>
</dbReference>
<keyword evidence="9" id="KW-1185">Reference proteome</keyword>
<protein>
    <submittedName>
        <fullName evidence="8">RNA polymerase sigma factor</fullName>
    </submittedName>
</protein>
<organism evidence="8 9">
    <name type="scientific">Actinomadura sediminis</name>
    <dbReference type="NCBI Taxonomy" id="1038904"/>
    <lineage>
        <taxon>Bacteria</taxon>
        <taxon>Bacillati</taxon>
        <taxon>Actinomycetota</taxon>
        <taxon>Actinomycetes</taxon>
        <taxon>Streptosporangiales</taxon>
        <taxon>Thermomonosporaceae</taxon>
        <taxon>Actinomadura</taxon>
    </lineage>
</organism>
<dbReference type="Proteomes" id="UP001596972">
    <property type="component" value="Unassembled WGS sequence"/>
</dbReference>
<dbReference type="CDD" id="cd06171">
    <property type="entry name" value="Sigma70_r4"/>
    <property type="match status" value="1"/>
</dbReference>
<dbReference type="Gene3D" id="1.10.10.10">
    <property type="entry name" value="Winged helix-like DNA-binding domain superfamily/Winged helix DNA-binding domain"/>
    <property type="match status" value="1"/>
</dbReference>
<accession>A0ABW3ETY7</accession>
<dbReference type="EMBL" id="JBHTJA010000051">
    <property type="protein sequence ID" value="MFD0903261.1"/>
    <property type="molecule type" value="Genomic_DNA"/>
</dbReference>
<evidence type="ECO:0000313" key="9">
    <source>
        <dbReference type="Proteomes" id="UP001596972"/>
    </source>
</evidence>
<gene>
    <name evidence="8" type="ORF">ACFQ11_22910</name>
</gene>
<feature type="domain" description="RNA polymerase sigma-70 region 2" evidence="6">
    <location>
        <begin position="19"/>
        <end position="83"/>
    </location>
</feature>
<evidence type="ECO:0000256" key="1">
    <source>
        <dbReference type="ARBA" id="ARBA00010641"/>
    </source>
</evidence>
<keyword evidence="3" id="KW-0731">Sigma factor</keyword>
<dbReference type="InterPro" id="IPR013325">
    <property type="entry name" value="RNA_pol_sigma_r2"/>
</dbReference>
<keyword evidence="5" id="KW-0804">Transcription</keyword>
<evidence type="ECO:0000256" key="2">
    <source>
        <dbReference type="ARBA" id="ARBA00023015"/>
    </source>
</evidence>
<dbReference type="InterPro" id="IPR013324">
    <property type="entry name" value="RNA_pol_sigma_r3/r4-like"/>
</dbReference>
<dbReference type="Pfam" id="PF04542">
    <property type="entry name" value="Sigma70_r2"/>
    <property type="match status" value="1"/>
</dbReference>
<dbReference type="Pfam" id="PF04545">
    <property type="entry name" value="Sigma70_r4"/>
    <property type="match status" value="1"/>
</dbReference>
<proteinExistence type="inferred from homology"/>
<dbReference type="PANTHER" id="PTHR43133:SF62">
    <property type="entry name" value="RNA POLYMERASE SIGMA FACTOR SIGZ"/>
    <property type="match status" value="1"/>
</dbReference>
<evidence type="ECO:0000259" key="6">
    <source>
        <dbReference type="Pfam" id="PF04542"/>
    </source>
</evidence>
<reference evidence="9" key="1">
    <citation type="journal article" date="2019" name="Int. J. Syst. Evol. Microbiol.">
        <title>The Global Catalogue of Microorganisms (GCM) 10K type strain sequencing project: providing services to taxonomists for standard genome sequencing and annotation.</title>
        <authorList>
            <consortium name="The Broad Institute Genomics Platform"/>
            <consortium name="The Broad Institute Genome Sequencing Center for Infectious Disease"/>
            <person name="Wu L."/>
            <person name="Ma J."/>
        </authorList>
    </citation>
    <scope>NUCLEOTIDE SEQUENCE [LARGE SCALE GENOMIC DNA]</scope>
    <source>
        <strain evidence="9">JCM 31202</strain>
    </source>
</reference>
<dbReference type="PANTHER" id="PTHR43133">
    <property type="entry name" value="RNA POLYMERASE ECF-TYPE SIGMA FACTO"/>
    <property type="match status" value="1"/>
</dbReference>
<dbReference type="InterPro" id="IPR039425">
    <property type="entry name" value="RNA_pol_sigma-70-like"/>
</dbReference>
<dbReference type="SUPFAM" id="SSF88946">
    <property type="entry name" value="Sigma2 domain of RNA polymerase sigma factors"/>
    <property type="match status" value="1"/>
</dbReference>
<evidence type="ECO:0000256" key="3">
    <source>
        <dbReference type="ARBA" id="ARBA00023082"/>
    </source>
</evidence>
<dbReference type="RefSeq" id="WP_378301895.1">
    <property type="nucleotide sequence ID" value="NZ_JBHTJA010000051.1"/>
</dbReference>
<dbReference type="Gene3D" id="1.10.1740.10">
    <property type="match status" value="1"/>
</dbReference>
<dbReference type="InterPro" id="IPR014284">
    <property type="entry name" value="RNA_pol_sigma-70_dom"/>
</dbReference>
<comment type="similarity">
    <text evidence="1">Belongs to the sigma-70 factor family. ECF subfamily.</text>
</comment>
<evidence type="ECO:0000256" key="5">
    <source>
        <dbReference type="ARBA" id="ARBA00023163"/>
    </source>
</evidence>
<feature type="domain" description="RNA polymerase sigma-70 region 4" evidence="7">
    <location>
        <begin position="114"/>
        <end position="163"/>
    </location>
</feature>
<dbReference type="InterPro" id="IPR007630">
    <property type="entry name" value="RNA_pol_sigma70_r4"/>
</dbReference>
<evidence type="ECO:0000259" key="7">
    <source>
        <dbReference type="Pfam" id="PF04545"/>
    </source>
</evidence>
<evidence type="ECO:0000256" key="4">
    <source>
        <dbReference type="ARBA" id="ARBA00023125"/>
    </source>
</evidence>
<keyword evidence="2" id="KW-0805">Transcription regulation</keyword>
<sequence length="165" mass="18722">MSLTERIAHGEQAALAECYRSLGPRIRRHVAHLVPARDLDDIVQTVFWEMWRTRDRLDPDRDLEPWLLAIARRRAIDLLRSEAAHRRRTARAMDDRSIADTASAVDDACDVRAALAVLPAPQRQAIALAHYGQLTQREIADRLGVPLGTVKARTVAGMRRMREML</sequence>
<keyword evidence="4" id="KW-0238">DNA-binding</keyword>
<dbReference type="SUPFAM" id="SSF88659">
    <property type="entry name" value="Sigma3 and sigma4 domains of RNA polymerase sigma factors"/>
    <property type="match status" value="1"/>
</dbReference>
<dbReference type="NCBIfam" id="TIGR02937">
    <property type="entry name" value="sigma70-ECF"/>
    <property type="match status" value="1"/>
</dbReference>
<evidence type="ECO:0000313" key="8">
    <source>
        <dbReference type="EMBL" id="MFD0903261.1"/>
    </source>
</evidence>
<name>A0ABW3ETY7_9ACTN</name>
<comment type="caution">
    <text evidence="8">The sequence shown here is derived from an EMBL/GenBank/DDBJ whole genome shotgun (WGS) entry which is preliminary data.</text>
</comment>